<dbReference type="Gene3D" id="1.20.1540.10">
    <property type="entry name" value="Rhomboid-like"/>
    <property type="match status" value="1"/>
</dbReference>
<sequence length="189" mass="21121">MRIKYNAPTVLTFTLLCAFILLLSQTFVPTLITSWFMVPGRNNFQISSFRNWVTLFTHIMGHANWSHLINNFTLILLIGPMLEEIYGSTDLFIMIVITAIVTGLLNALLFNTYLLGASGVVFMMILLSSFTNFSKGEIPLTFILVLILYMGVQLFNSLSSDNISQFAHIIGGLCGSFFGFMRPGGRSIK</sequence>
<accession>A0A806KHF3</accession>
<feature type="domain" description="Peptidase S54 rhomboid" evidence="6">
    <location>
        <begin position="51"/>
        <end position="181"/>
    </location>
</feature>
<organism evidence="7">
    <name type="scientific">uncultured bacterium contig00160</name>
    <dbReference type="NCBI Taxonomy" id="1181593"/>
    <lineage>
        <taxon>Bacteria</taxon>
        <taxon>environmental samples</taxon>
    </lineage>
</organism>
<feature type="transmembrane region" description="Helical" evidence="5">
    <location>
        <begin position="91"/>
        <end position="109"/>
    </location>
</feature>
<evidence type="ECO:0000313" key="7">
    <source>
        <dbReference type="EMBL" id="AGS54017.1"/>
    </source>
</evidence>
<dbReference type="GO" id="GO:0004252">
    <property type="term" value="F:serine-type endopeptidase activity"/>
    <property type="evidence" value="ECO:0007669"/>
    <property type="project" value="InterPro"/>
</dbReference>
<feature type="transmembrane region" description="Helical" evidence="5">
    <location>
        <begin position="115"/>
        <end position="133"/>
    </location>
</feature>
<protein>
    <submittedName>
        <fullName evidence="7">Rhomboid-like protein</fullName>
    </submittedName>
</protein>
<dbReference type="InterPro" id="IPR035952">
    <property type="entry name" value="Rhomboid-like_sf"/>
</dbReference>
<dbReference type="SUPFAM" id="SSF144091">
    <property type="entry name" value="Rhomboid-like"/>
    <property type="match status" value="1"/>
</dbReference>
<evidence type="ECO:0000259" key="6">
    <source>
        <dbReference type="Pfam" id="PF01694"/>
    </source>
</evidence>
<evidence type="ECO:0000256" key="5">
    <source>
        <dbReference type="SAM" id="Phobius"/>
    </source>
</evidence>
<dbReference type="GO" id="GO:0016020">
    <property type="term" value="C:membrane"/>
    <property type="evidence" value="ECO:0007669"/>
    <property type="project" value="UniProtKB-SubCell"/>
</dbReference>
<keyword evidence="2 5" id="KW-0812">Transmembrane</keyword>
<dbReference type="PANTHER" id="PTHR43066">
    <property type="entry name" value="RHOMBOID-RELATED PROTEIN"/>
    <property type="match status" value="1"/>
</dbReference>
<reference evidence="7" key="1">
    <citation type="submission" date="2012-03" db="EMBL/GenBank/DDBJ databases">
        <title>Functional metagenomics reveals considerable lignocellulase gene clusters in the gut microbiome of a wood-feeding higher termite.</title>
        <authorList>
            <person name="Liu N."/>
        </authorList>
    </citation>
    <scope>NUCLEOTIDE SEQUENCE</scope>
</reference>
<dbReference type="InterPro" id="IPR022764">
    <property type="entry name" value="Peptidase_S54_rhomboid_dom"/>
</dbReference>
<feature type="transmembrane region" description="Helical" evidence="5">
    <location>
        <begin position="140"/>
        <end position="157"/>
    </location>
</feature>
<evidence type="ECO:0000256" key="4">
    <source>
        <dbReference type="ARBA" id="ARBA00023136"/>
    </source>
</evidence>
<proteinExistence type="predicted"/>
<dbReference type="Pfam" id="PF01694">
    <property type="entry name" value="Rhomboid"/>
    <property type="match status" value="1"/>
</dbReference>
<dbReference type="EMBL" id="JQ844269">
    <property type="protein sequence ID" value="AGS54017.1"/>
    <property type="molecule type" value="Genomic_DNA"/>
</dbReference>
<evidence type="ECO:0000256" key="3">
    <source>
        <dbReference type="ARBA" id="ARBA00022989"/>
    </source>
</evidence>
<evidence type="ECO:0000256" key="2">
    <source>
        <dbReference type="ARBA" id="ARBA00022692"/>
    </source>
</evidence>
<name>A0A806KHF3_9BACT</name>
<dbReference type="AlphaFoldDB" id="A0A806KHF3"/>
<keyword evidence="3 5" id="KW-1133">Transmembrane helix</keyword>
<comment type="subcellular location">
    <subcellularLocation>
        <location evidence="1">Membrane</location>
        <topology evidence="1">Multi-pass membrane protein</topology>
    </subcellularLocation>
</comment>
<evidence type="ECO:0000256" key="1">
    <source>
        <dbReference type="ARBA" id="ARBA00004141"/>
    </source>
</evidence>
<keyword evidence="4 5" id="KW-0472">Membrane</keyword>